<comment type="pathway">
    <text evidence="1">Protein degradation; proteasomal Pup-dependent pathway.</text>
</comment>
<comment type="similarity">
    <text evidence="2">Belongs to the prokaryotic ubiquitin-like protein family.</text>
</comment>
<reference evidence="6 7" key="1">
    <citation type="submission" date="2019-09" db="EMBL/GenBank/DDBJ databases">
        <title>Characterization of the phylogenetic diversity of two novel species belonging to the genus Bifidobacterium: Bifidobacterium cebidarum sp. nov. and Bifidobacterium leontopitheci sp. nov.</title>
        <authorList>
            <person name="Lugli G.A."/>
            <person name="Duranti S."/>
            <person name="Milani C."/>
            <person name="Turroni F."/>
            <person name="Ventura M."/>
        </authorList>
    </citation>
    <scope>NUCLEOTIDE SEQUENCE [LARGE SCALE GENOMIC DNA]</scope>
    <source>
        <strain evidence="6 7">DSM 100238</strain>
    </source>
</reference>
<dbReference type="RefSeq" id="WP_152355021.1">
    <property type="nucleotide sequence ID" value="NZ_JBHLXF010000006.1"/>
</dbReference>
<dbReference type="EMBL" id="WBSO01000002">
    <property type="protein sequence ID" value="KAB8300610.1"/>
    <property type="molecule type" value="Genomic_DNA"/>
</dbReference>
<dbReference type="GO" id="GO:0070490">
    <property type="term" value="P:protein pupylation"/>
    <property type="evidence" value="ECO:0007669"/>
    <property type="project" value="InterPro"/>
</dbReference>
<dbReference type="GO" id="GO:0031386">
    <property type="term" value="F:protein tag activity"/>
    <property type="evidence" value="ECO:0007669"/>
    <property type="project" value="InterPro"/>
</dbReference>
<protein>
    <recommendedName>
        <fullName evidence="3">Prokaryotic ubiquitin-like protein Pup</fullName>
    </recommendedName>
    <alternativeName>
        <fullName evidence="4">Bacterial ubiquitin-like modifier</fullName>
    </alternativeName>
</protein>
<evidence type="ECO:0000313" key="6">
    <source>
        <dbReference type="EMBL" id="KAB8300610.1"/>
    </source>
</evidence>
<keyword evidence="7" id="KW-1185">Reference proteome</keyword>
<evidence type="ECO:0000256" key="1">
    <source>
        <dbReference type="ARBA" id="ARBA00004707"/>
    </source>
</evidence>
<dbReference type="GO" id="GO:0010498">
    <property type="term" value="P:proteasomal protein catabolic process"/>
    <property type="evidence" value="ECO:0007669"/>
    <property type="project" value="InterPro"/>
</dbReference>
<dbReference type="GO" id="GO:0070628">
    <property type="term" value="F:proteasome binding"/>
    <property type="evidence" value="ECO:0007669"/>
    <property type="project" value="InterPro"/>
</dbReference>
<evidence type="ECO:0000256" key="2">
    <source>
        <dbReference type="ARBA" id="ARBA00010616"/>
    </source>
</evidence>
<sequence length="64" mass="7100">MPQEYAAQGQARQERRADEEHQPVERAQAQPQADALDQVLDDIAATLETNAQDYVSSFVQQGGQ</sequence>
<evidence type="ECO:0000313" key="7">
    <source>
        <dbReference type="Proteomes" id="UP000440041"/>
    </source>
</evidence>
<dbReference type="GO" id="GO:0019941">
    <property type="term" value="P:modification-dependent protein catabolic process"/>
    <property type="evidence" value="ECO:0007669"/>
    <property type="project" value="InterPro"/>
</dbReference>
<name>A0A6A2VVV2_9BIFI</name>
<comment type="caution">
    <text evidence="6">The sequence shown here is derived from an EMBL/GenBank/DDBJ whole genome shotgun (WGS) entry which is preliminary data.</text>
</comment>
<dbReference type="Proteomes" id="UP000440041">
    <property type="component" value="Unassembled WGS sequence"/>
</dbReference>
<feature type="region of interest" description="Disordered" evidence="5">
    <location>
        <begin position="1"/>
        <end position="34"/>
    </location>
</feature>
<dbReference type="AlphaFoldDB" id="A0A6A2VVV2"/>
<evidence type="ECO:0000256" key="4">
    <source>
        <dbReference type="ARBA" id="ARBA00032321"/>
    </source>
</evidence>
<organism evidence="6 7">
    <name type="scientific">Bifidobacterium apri</name>
    <dbReference type="NCBI Taxonomy" id="1769423"/>
    <lineage>
        <taxon>Bacteria</taxon>
        <taxon>Bacillati</taxon>
        <taxon>Actinomycetota</taxon>
        <taxon>Actinomycetes</taxon>
        <taxon>Bifidobacteriales</taxon>
        <taxon>Bifidobacteriaceae</taxon>
        <taxon>Bifidobacterium</taxon>
    </lineage>
</organism>
<dbReference type="NCBIfam" id="TIGR03687">
    <property type="entry name" value="pupylate_cterm"/>
    <property type="match status" value="1"/>
</dbReference>
<feature type="compositionally biased region" description="Basic and acidic residues" evidence="5">
    <location>
        <begin position="12"/>
        <end position="24"/>
    </location>
</feature>
<evidence type="ECO:0000256" key="3">
    <source>
        <dbReference type="ARBA" id="ARBA00016748"/>
    </source>
</evidence>
<gene>
    <name evidence="6" type="ORF">DSM100238_0337</name>
</gene>
<dbReference type="Pfam" id="PF05639">
    <property type="entry name" value="Pup"/>
    <property type="match status" value="1"/>
</dbReference>
<proteinExistence type="inferred from homology"/>
<evidence type="ECO:0000256" key="5">
    <source>
        <dbReference type="SAM" id="MobiDB-lite"/>
    </source>
</evidence>
<dbReference type="UniPathway" id="UPA00997"/>
<accession>A0A6A2VVV2</accession>
<feature type="compositionally biased region" description="Low complexity" evidence="5">
    <location>
        <begin position="1"/>
        <end position="11"/>
    </location>
</feature>
<dbReference type="InterPro" id="IPR008515">
    <property type="entry name" value="Ubiquitin-like_Pup"/>
</dbReference>